<name>A0A317XTZ7_9BASI</name>
<evidence type="ECO:0000256" key="1">
    <source>
        <dbReference type="SAM" id="MobiDB-lite"/>
    </source>
</evidence>
<dbReference type="InParanoid" id="A0A317XTZ7"/>
<dbReference type="Proteomes" id="UP000246740">
    <property type="component" value="Unassembled WGS sequence"/>
</dbReference>
<accession>A0A317XTZ7</accession>
<feature type="compositionally biased region" description="Low complexity" evidence="1">
    <location>
        <begin position="115"/>
        <end position="129"/>
    </location>
</feature>
<dbReference type="EMBL" id="KZ819190">
    <property type="protein sequence ID" value="PWZ01522.1"/>
    <property type="molecule type" value="Genomic_DNA"/>
</dbReference>
<proteinExistence type="predicted"/>
<feature type="region of interest" description="Disordered" evidence="1">
    <location>
        <begin position="1"/>
        <end position="34"/>
    </location>
</feature>
<feature type="region of interest" description="Disordered" evidence="1">
    <location>
        <begin position="99"/>
        <end position="146"/>
    </location>
</feature>
<evidence type="ECO:0000313" key="3">
    <source>
        <dbReference type="Proteomes" id="UP000246740"/>
    </source>
</evidence>
<keyword evidence="3" id="KW-1185">Reference proteome</keyword>
<protein>
    <submittedName>
        <fullName evidence="2">Uncharacterized protein</fullName>
    </submittedName>
</protein>
<organism evidence="2 3">
    <name type="scientific">Testicularia cyperi</name>
    <dbReference type="NCBI Taxonomy" id="1882483"/>
    <lineage>
        <taxon>Eukaryota</taxon>
        <taxon>Fungi</taxon>
        <taxon>Dikarya</taxon>
        <taxon>Basidiomycota</taxon>
        <taxon>Ustilaginomycotina</taxon>
        <taxon>Ustilaginomycetes</taxon>
        <taxon>Ustilaginales</taxon>
        <taxon>Anthracoideaceae</taxon>
        <taxon>Testicularia</taxon>
    </lineage>
</organism>
<dbReference type="AlphaFoldDB" id="A0A317XTZ7"/>
<reference evidence="2 3" key="1">
    <citation type="journal article" date="2018" name="Mol. Biol. Evol.">
        <title>Broad Genomic Sampling Reveals a Smut Pathogenic Ancestry of the Fungal Clade Ustilaginomycotina.</title>
        <authorList>
            <person name="Kijpornyongpan T."/>
            <person name="Mondo S.J."/>
            <person name="Barry K."/>
            <person name="Sandor L."/>
            <person name="Lee J."/>
            <person name="Lipzen A."/>
            <person name="Pangilinan J."/>
            <person name="LaButti K."/>
            <person name="Hainaut M."/>
            <person name="Henrissat B."/>
            <person name="Grigoriev I.V."/>
            <person name="Spatafora J.W."/>
            <person name="Aime M.C."/>
        </authorList>
    </citation>
    <scope>NUCLEOTIDE SEQUENCE [LARGE SCALE GENOMIC DNA]</scope>
    <source>
        <strain evidence="2 3">MCA 3645</strain>
    </source>
</reference>
<gene>
    <name evidence="2" type="ORF">BCV70DRAFT_198954</name>
</gene>
<evidence type="ECO:0000313" key="2">
    <source>
        <dbReference type="EMBL" id="PWZ01522.1"/>
    </source>
</evidence>
<dbReference type="OrthoDB" id="3364152at2759"/>
<dbReference type="Pfam" id="PF14966">
    <property type="entry name" value="DNA_repr_REX1B"/>
    <property type="match status" value="1"/>
</dbReference>
<feature type="compositionally biased region" description="Low complexity" evidence="1">
    <location>
        <begin position="219"/>
        <end position="235"/>
    </location>
</feature>
<feature type="region of interest" description="Disordered" evidence="1">
    <location>
        <begin position="213"/>
        <end position="244"/>
    </location>
</feature>
<sequence>MPEPIPTTTGANSTPASTNGHSADGPEQSSTFSAIGSTPLELLRAVKEVQERRVAVWKEYEDAFELFLHPPSSIASGPVNGSQNGVLINDDIAGSSSIRVESNGAEGDGAEHNHSASASTSASVSASTSDPRETGRGCGACASTSSAQAAPGISSDLMSQILQITTQALIECSHRLRSIQTELQHSSVSHLAHIVDAIQSEENSLLRSTVARDQLRQQSSASSSSSSSSSSISDSQAMEKIAELQQDIHHARAEIASLMQDVYAESLELAAAQD</sequence>
<dbReference type="InterPro" id="IPR039491">
    <property type="entry name" value="REX1-B"/>
</dbReference>